<feature type="region of interest" description="Disordered" evidence="1">
    <location>
        <begin position="1"/>
        <end position="33"/>
    </location>
</feature>
<name>A0ABU6RUR9_9FABA</name>
<protein>
    <submittedName>
        <fullName evidence="2">Uncharacterized protein</fullName>
    </submittedName>
</protein>
<accession>A0ABU6RUR9</accession>
<dbReference type="Proteomes" id="UP001341840">
    <property type="component" value="Unassembled WGS sequence"/>
</dbReference>
<evidence type="ECO:0000256" key="1">
    <source>
        <dbReference type="SAM" id="MobiDB-lite"/>
    </source>
</evidence>
<evidence type="ECO:0000313" key="3">
    <source>
        <dbReference type="Proteomes" id="UP001341840"/>
    </source>
</evidence>
<comment type="caution">
    <text evidence="2">The sequence shown here is derived from an EMBL/GenBank/DDBJ whole genome shotgun (WGS) entry which is preliminary data.</text>
</comment>
<organism evidence="2 3">
    <name type="scientific">Stylosanthes scabra</name>
    <dbReference type="NCBI Taxonomy" id="79078"/>
    <lineage>
        <taxon>Eukaryota</taxon>
        <taxon>Viridiplantae</taxon>
        <taxon>Streptophyta</taxon>
        <taxon>Embryophyta</taxon>
        <taxon>Tracheophyta</taxon>
        <taxon>Spermatophyta</taxon>
        <taxon>Magnoliopsida</taxon>
        <taxon>eudicotyledons</taxon>
        <taxon>Gunneridae</taxon>
        <taxon>Pentapetalae</taxon>
        <taxon>rosids</taxon>
        <taxon>fabids</taxon>
        <taxon>Fabales</taxon>
        <taxon>Fabaceae</taxon>
        <taxon>Papilionoideae</taxon>
        <taxon>50 kb inversion clade</taxon>
        <taxon>dalbergioids sensu lato</taxon>
        <taxon>Dalbergieae</taxon>
        <taxon>Pterocarpus clade</taxon>
        <taxon>Stylosanthes</taxon>
    </lineage>
</organism>
<keyword evidence="3" id="KW-1185">Reference proteome</keyword>
<reference evidence="2 3" key="1">
    <citation type="journal article" date="2023" name="Plants (Basel)">
        <title>Bridging the Gap: Combining Genomics and Transcriptomics Approaches to Understand Stylosanthes scabra, an Orphan Legume from the Brazilian Caatinga.</title>
        <authorList>
            <person name="Ferreira-Neto J.R.C."/>
            <person name="da Silva M.D."/>
            <person name="Binneck E."/>
            <person name="de Melo N.F."/>
            <person name="da Silva R.H."/>
            <person name="de Melo A.L.T.M."/>
            <person name="Pandolfi V."/>
            <person name="Bustamante F.O."/>
            <person name="Brasileiro-Vidal A.C."/>
            <person name="Benko-Iseppon A.M."/>
        </authorList>
    </citation>
    <scope>NUCLEOTIDE SEQUENCE [LARGE SCALE GENOMIC DNA]</scope>
    <source>
        <tissue evidence="2">Leaves</tissue>
    </source>
</reference>
<gene>
    <name evidence="2" type="ORF">PIB30_090430</name>
</gene>
<sequence>MGNRGKGKQTKASMSTKGTKQRKKRKVSSQQPVSTRLAGCSNWADLCVQYPATQPTKFCSLMEEEQFDKIVKKNFHFEQQLEIPEDLQQYLEGPINKWGWQFLYQPPVQVNATLVKEFYANFCWHDLDSVFLRGYQIPISEAAIRDFYKITTPPPKGKNAFQK</sequence>
<dbReference type="EMBL" id="JASCZI010031954">
    <property type="protein sequence ID" value="MED6127689.1"/>
    <property type="molecule type" value="Genomic_DNA"/>
</dbReference>
<proteinExistence type="predicted"/>
<evidence type="ECO:0000313" key="2">
    <source>
        <dbReference type="EMBL" id="MED6127689.1"/>
    </source>
</evidence>